<evidence type="ECO:0000313" key="3">
    <source>
        <dbReference type="Proteomes" id="UP001596241"/>
    </source>
</evidence>
<proteinExistence type="predicted"/>
<protein>
    <submittedName>
        <fullName evidence="2">Uncharacterized protein</fullName>
    </submittedName>
</protein>
<reference evidence="3" key="1">
    <citation type="journal article" date="2019" name="Int. J. Syst. Evol. Microbiol.">
        <title>The Global Catalogue of Microorganisms (GCM) 10K type strain sequencing project: providing services to taxonomists for standard genome sequencing and annotation.</title>
        <authorList>
            <consortium name="The Broad Institute Genomics Platform"/>
            <consortium name="The Broad Institute Genome Sequencing Center for Infectious Disease"/>
            <person name="Wu L."/>
            <person name="Ma J."/>
        </authorList>
    </citation>
    <scope>NUCLEOTIDE SEQUENCE [LARGE SCALE GENOMIC DNA]</scope>
    <source>
        <strain evidence="3">CGMCC 1.15809</strain>
    </source>
</reference>
<comment type="caution">
    <text evidence="2">The sequence shown here is derived from an EMBL/GenBank/DDBJ whole genome shotgun (WGS) entry which is preliminary data.</text>
</comment>
<evidence type="ECO:0000313" key="2">
    <source>
        <dbReference type="EMBL" id="MFC5897444.1"/>
    </source>
</evidence>
<evidence type="ECO:0000256" key="1">
    <source>
        <dbReference type="SAM" id="MobiDB-lite"/>
    </source>
</evidence>
<gene>
    <name evidence="2" type="ORF">ACFP3M_32035</name>
</gene>
<dbReference type="EMBL" id="JBHSPW010000022">
    <property type="protein sequence ID" value="MFC5897444.1"/>
    <property type="molecule type" value="Genomic_DNA"/>
</dbReference>
<accession>A0ABW1FW57</accession>
<feature type="region of interest" description="Disordered" evidence="1">
    <location>
        <begin position="172"/>
        <end position="192"/>
    </location>
</feature>
<keyword evidence="3" id="KW-1185">Reference proteome</keyword>
<sequence length="192" mass="20533">MTDSPVPTRAEALAGLTADALALHRSLRAGHPADTHTLTSWITDTHVLTRTALLLFRDLTRPRQHSAEDLLRLDRVAQIAKAAQHAGAELTAALAQVVDGERRRSRSSAAGPVVLIGPSPQQHLTSAAELLDRIPTLFHALHHAPDTTALQAVLQTTGVDVDEQQLRLVDGPPSCTCREDAQSPARSVELAA</sequence>
<dbReference type="Proteomes" id="UP001596241">
    <property type="component" value="Unassembled WGS sequence"/>
</dbReference>
<organism evidence="2 3">
    <name type="scientific">Streptomyces ramulosus</name>
    <dbReference type="NCBI Taxonomy" id="47762"/>
    <lineage>
        <taxon>Bacteria</taxon>
        <taxon>Bacillati</taxon>
        <taxon>Actinomycetota</taxon>
        <taxon>Actinomycetes</taxon>
        <taxon>Kitasatosporales</taxon>
        <taxon>Streptomycetaceae</taxon>
        <taxon>Streptomyces</taxon>
    </lineage>
</organism>
<name>A0ABW1FW57_9ACTN</name>
<dbReference type="RefSeq" id="WP_345092857.1">
    <property type="nucleotide sequence ID" value="NZ_BAAAWG010000024.1"/>
</dbReference>